<dbReference type="InterPro" id="IPR035427">
    <property type="entry name" value="Tim10-like_dom_sf"/>
</dbReference>
<evidence type="ECO:0000256" key="11">
    <source>
        <dbReference type="ARBA" id="ARBA00023186"/>
    </source>
</evidence>
<evidence type="ECO:0000256" key="9">
    <source>
        <dbReference type="ARBA" id="ARBA00023128"/>
    </source>
</evidence>
<evidence type="ECO:0000313" key="16">
    <source>
        <dbReference type="Proteomes" id="UP000317494"/>
    </source>
</evidence>
<comment type="subunit">
    <text evidence="12">Heterohexamer.</text>
</comment>
<evidence type="ECO:0000313" key="15">
    <source>
        <dbReference type="EMBL" id="TPX45372.1"/>
    </source>
</evidence>
<comment type="subcellular location">
    <subcellularLocation>
        <location evidence="1 12">Mitochondrion inner membrane</location>
        <topology evidence="1 12">Peripheral membrane protein</topology>
        <orientation evidence="1 12">Intermembrane side</orientation>
    </subcellularLocation>
</comment>
<evidence type="ECO:0000256" key="12">
    <source>
        <dbReference type="RuleBase" id="RU367043"/>
    </source>
</evidence>
<keyword evidence="11 12" id="KW-0143">Chaperone</keyword>
<keyword evidence="9 12" id="KW-0496">Mitochondrion</keyword>
<dbReference type="OrthoDB" id="7813104at2759"/>
<organism evidence="14 17">
    <name type="scientific">Synchytrium endobioticum</name>
    <dbReference type="NCBI Taxonomy" id="286115"/>
    <lineage>
        <taxon>Eukaryota</taxon>
        <taxon>Fungi</taxon>
        <taxon>Fungi incertae sedis</taxon>
        <taxon>Chytridiomycota</taxon>
        <taxon>Chytridiomycota incertae sedis</taxon>
        <taxon>Chytridiomycetes</taxon>
        <taxon>Synchytriales</taxon>
        <taxon>Synchytriaceae</taxon>
        <taxon>Synchytrium</taxon>
    </lineage>
</organism>
<evidence type="ECO:0000256" key="1">
    <source>
        <dbReference type="ARBA" id="ARBA00004137"/>
    </source>
</evidence>
<comment type="caution">
    <text evidence="14">The sequence shown here is derived from an EMBL/GenBank/DDBJ whole genome shotgun (WGS) entry which is preliminary data.</text>
</comment>
<dbReference type="GO" id="GO:0045039">
    <property type="term" value="P:protein insertion into mitochondrial inner membrane"/>
    <property type="evidence" value="ECO:0007669"/>
    <property type="project" value="UniProtKB-ARBA"/>
</dbReference>
<evidence type="ECO:0000256" key="2">
    <source>
        <dbReference type="ARBA" id="ARBA00006720"/>
    </source>
</evidence>
<comment type="similarity">
    <text evidence="2 12">Belongs to the small Tim family.</text>
</comment>
<dbReference type="EMBL" id="QEAN01000155">
    <property type="protein sequence ID" value="TPX45372.1"/>
    <property type="molecule type" value="Genomic_DNA"/>
</dbReference>
<dbReference type="STRING" id="286115.A0A507CVZ4"/>
<evidence type="ECO:0000256" key="8">
    <source>
        <dbReference type="ARBA" id="ARBA00023010"/>
    </source>
</evidence>
<dbReference type="GO" id="GO:0015031">
    <property type="term" value="P:protein transport"/>
    <property type="evidence" value="ECO:0007669"/>
    <property type="project" value="UniProtKB-KW"/>
</dbReference>
<evidence type="ECO:0000313" key="14">
    <source>
        <dbReference type="EMBL" id="TPX43211.1"/>
    </source>
</evidence>
<proteinExistence type="inferred from homology"/>
<protein>
    <recommendedName>
        <fullName evidence="12">Mitochondrial import inner membrane translocase subunit</fullName>
    </recommendedName>
</protein>
<evidence type="ECO:0000256" key="5">
    <source>
        <dbReference type="ARBA" id="ARBA00022792"/>
    </source>
</evidence>
<evidence type="ECO:0000256" key="4">
    <source>
        <dbReference type="ARBA" id="ARBA00022723"/>
    </source>
</evidence>
<keyword evidence="7 12" id="KW-0653">Protein transport</keyword>
<evidence type="ECO:0000256" key="3">
    <source>
        <dbReference type="ARBA" id="ARBA00022448"/>
    </source>
</evidence>
<keyword evidence="8 12" id="KW-0811">Translocation</keyword>
<keyword evidence="6" id="KW-0862">Zinc</keyword>
<evidence type="ECO:0000259" key="13">
    <source>
        <dbReference type="Pfam" id="PF02953"/>
    </source>
</evidence>
<evidence type="ECO:0000256" key="10">
    <source>
        <dbReference type="ARBA" id="ARBA00023157"/>
    </source>
</evidence>
<dbReference type="AlphaFoldDB" id="A0A507CVZ4"/>
<dbReference type="EMBL" id="QEAM01000233">
    <property type="protein sequence ID" value="TPX43211.1"/>
    <property type="molecule type" value="Genomic_DNA"/>
</dbReference>
<accession>A0A507CVZ4</accession>
<dbReference type="FunFam" id="1.10.287.810:FF:000001">
    <property type="entry name" value="mitochondrial import inner membrane translocase subunit TIM13"/>
    <property type="match status" value="1"/>
</dbReference>
<name>A0A507CVZ4_9FUNG</name>
<keyword evidence="4" id="KW-0479">Metal-binding</keyword>
<keyword evidence="5 12" id="KW-0472">Membrane</keyword>
<keyword evidence="3 12" id="KW-0813">Transport</keyword>
<keyword evidence="16" id="KW-1185">Reference proteome</keyword>
<dbReference type="Proteomes" id="UP000320475">
    <property type="component" value="Unassembled WGS sequence"/>
</dbReference>
<keyword evidence="10 12" id="KW-1015">Disulfide bond</keyword>
<evidence type="ECO:0000256" key="7">
    <source>
        <dbReference type="ARBA" id="ARBA00022927"/>
    </source>
</evidence>
<evidence type="ECO:0000256" key="6">
    <source>
        <dbReference type="ARBA" id="ARBA00022833"/>
    </source>
</evidence>
<reference evidence="16 17" key="1">
    <citation type="journal article" date="2019" name="Sci. Rep.">
        <title>Comparative genomics of chytrid fungi reveal insights into the obligate biotrophic and pathogenic lifestyle of Synchytrium endobioticum.</title>
        <authorList>
            <person name="van de Vossenberg B.T.L.H."/>
            <person name="Warris S."/>
            <person name="Nguyen H.D.T."/>
            <person name="van Gent-Pelzer M.P.E."/>
            <person name="Joly D.L."/>
            <person name="van de Geest H.C."/>
            <person name="Bonants P.J.M."/>
            <person name="Smith D.S."/>
            <person name="Levesque C.A."/>
            <person name="van der Lee T.A.J."/>
        </authorList>
    </citation>
    <scope>NUCLEOTIDE SEQUENCE [LARGE SCALE GENOMIC DNA]</scope>
    <source>
        <strain evidence="14 17">LEV6574</strain>
        <strain evidence="15 16">MB42</strain>
    </source>
</reference>
<feature type="domain" description="Tim10-like" evidence="13">
    <location>
        <begin position="15"/>
        <end position="75"/>
    </location>
</feature>
<comment type="function">
    <text evidence="12">Mitochondrial intermembrane chaperone that participates in the import and insertion of some multi-pass transmembrane proteins into the mitochondrial inner membrane. Also required for the transfer of beta-barrel precursors from the TOM complex to the sorting and assembly machinery (SAM complex) of the outer membrane. Acts as a chaperone-like protein that protects the hydrophobic precursors from aggregation and guide them through the mitochondrial intermembrane space.</text>
</comment>
<dbReference type="Pfam" id="PF02953">
    <property type="entry name" value="zf-Tim10_DDP"/>
    <property type="match status" value="1"/>
</dbReference>
<evidence type="ECO:0000313" key="17">
    <source>
        <dbReference type="Proteomes" id="UP000320475"/>
    </source>
</evidence>
<sequence>MATSISATQKQQVMQQVRQELAQQNFQELLARINPKCFERCIMKPGTRLDSSEQTCLGRCVDTYIQTWNLVSTTYLRRLQREGGK</sequence>
<dbReference type="GO" id="GO:0046872">
    <property type="term" value="F:metal ion binding"/>
    <property type="evidence" value="ECO:0007669"/>
    <property type="project" value="UniProtKB-KW"/>
</dbReference>
<dbReference type="GO" id="GO:0005743">
    <property type="term" value="C:mitochondrial inner membrane"/>
    <property type="evidence" value="ECO:0007669"/>
    <property type="project" value="UniProtKB-SubCell"/>
</dbReference>
<dbReference type="Gene3D" id="1.10.287.810">
    <property type="entry name" value="Mitochondrial import inner membrane translocase subunit tim13 like domains"/>
    <property type="match status" value="1"/>
</dbReference>
<dbReference type="VEuPathDB" id="FungiDB:SeMB42_g04035"/>
<dbReference type="SUPFAM" id="SSF144122">
    <property type="entry name" value="Tim10-like"/>
    <property type="match status" value="1"/>
</dbReference>
<comment type="domain">
    <text evidence="12">The twin CX3C motif contains 4 conserved Cys residues that form 2 disulfide bonds in the mitochondrial intermembrane space.</text>
</comment>
<dbReference type="Proteomes" id="UP000317494">
    <property type="component" value="Unassembled WGS sequence"/>
</dbReference>
<dbReference type="GO" id="GO:0042719">
    <property type="term" value="C:mitochondrial intermembrane space chaperone complex"/>
    <property type="evidence" value="ECO:0007669"/>
    <property type="project" value="UniProtKB-ARBA"/>
</dbReference>
<keyword evidence="5 12" id="KW-0999">Mitochondrion inner membrane</keyword>
<dbReference type="InterPro" id="IPR004217">
    <property type="entry name" value="Tim10-like"/>
</dbReference>
<gene>
    <name evidence="14" type="ORF">SeLEV6574_g05189</name>
    <name evidence="15" type="ORF">SeMB42_g04035</name>
</gene>